<sequence>MSLAPRIRVAAERIFRQKEAENGRLAGKKRDFVPYIFLAPSFVLVTVFILIPFIDVVRRSFFSAMSNQFVGLKNYIVLFHNDAFRLAGWNTIKFTLVCIPILLIFSLLLALIVSAFKEQRGVFKTSFLLPMAIPVASIVLLWKAVFEKQGLLNAVLEWAGLAPIDWIHSEFAFFVLVFTYLWKNVGYDMVLWLSGISGIPPALYESAQIDGAGAVQRFFRITLPNLMPTVFTTAVLSLLNSFKVFREAYLIAGAYPDKSIYMLQHLFNNWFASLDIDKMCAGAVVMALVVFAVILLLQRLLGREESQ</sequence>
<protein>
    <submittedName>
        <fullName evidence="9">Sugar ABC transporter permease</fullName>
    </submittedName>
</protein>
<evidence type="ECO:0000256" key="4">
    <source>
        <dbReference type="ARBA" id="ARBA00022692"/>
    </source>
</evidence>
<dbReference type="InterPro" id="IPR050809">
    <property type="entry name" value="UgpAE/MalFG_permease"/>
</dbReference>
<evidence type="ECO:0000259" key="8">
    <source>
        <dbReference type="PROSITE" id="PS50928"/>
    </source>
</evidence>
<feature type="transmembrane region" description="Helical" evidence="7">
    <location>
        <begin position="32"/>
        <end position="54"/>
    </location>
</feature>
<dbReference type="Pfam" id="PF00528">
    <property type="entry name" value="BPD_transp_1"/>
    <property type="match status" value="1"/>
</dbReference>
<dbReference type="PANTHER" id="PTHR43227:SF7">
    <property type="entry name" value="ARABINOOLIGOSACCHARIDES TRANSPORT SYSTEM PERMEASE PROTEIN ARAP"/>
    <property type="match status" value="1"/>
</dbReference>
<dbReference type="EMBL" id="JACRSV010000002">
    <property type="protein sequence ID" value="MBC8559766.1"/>
    <property type="molecule type" value="Genomic_DNA"/>
</dbReference>
<feature type="transmembrane region" description="Helical" evidence="7">
    <location>
        <begin position="94"/>
        <end position="115"/>
    </location>
</feature>
<keyword evidence="3" id="KW-1003">Cell membrane</keyword>
<evidence type="ECO:0000256" key="5">
    <source>
        <dbReference type="ARBA" id="ARBA00022989"/>
    </source>
</evidence>
<feature type="domain" description="ABC transmembrane type-1" evidence="8">
    <location>
        <begin position="88"/>
        <end position="297"/>
    </location>
</feature>
<evidence type="ECO:0000313" key="10">
    <source>
        <dbReference type="Proteomes" id="UP000610760"/>
    </source>
</evidence>
<evidence type="ECO:0000256" key="2">
    <source>
        <dbReference type="ARBA" id="ARBA00022448"/>
    </source>
</evidence>
<feature type="transmembrane region" description="Helical" evidence="7">
    <location>
        <begin position="127"/>
        <end position="146"/>
    </location>
</feature>
<name>A0A926E5V2_9FIRM</name>
<comment type="caution">
    <text evidence="9">The sequence shown here is derived from an EMBL/GenBank/DDBJ whole genome shotgun (WGS) entry which is preliminary data.</text>
</comment>
<organism evidence="9 10">
    <name type="scientific">Fumia xinanensis</name>
    <dbReference type="NCBI Taxonomy" id="2763659"/>
    <lineage>
        <taxon>Bacteria</taxon>
        <taxon>Bacillati</taxon>
        <taxon>Bacillota</taxon>
        <taxon>Clostridia</taxon>
        <taxon>Eubacteriales</taxon>
        <taxon>Oscillospiraceae</taxon>
        <taxon>Fumia</taxon>
    </lineage>
</organism>
<dbReference type="PROSITE" id="PS50928">
    <property type="entry name" value="ABC_TM1"/>
    <property type="match status" value="1"/>
</dbReference>
<gene>
    <name evidence="9" type="ORF">H8710_06745</name>
</gene>
<comment type="similarity">
    <text evidence="7">Belongs to the binding-protein-dependent transport system permease family.</text>
</comment>
<feature type="transmembrane region" description="Helical" evidence="7">
    <location>
        <begin position="166"/>
        <end position="182"/>
    </location>
</feature>
<evidence type="ECO:0000313" key="9">
    <source>
        <dbReference type="EMBL" id="MBC8559766.1"/>
    </source>
</evidence>
<feature type="transmembrane region" description="Helical" evidence="7">
    <location>
        <begin position="279"/>
        <end position="301"/>
    </location>
</feature>
<dbReference type="AlphaFoldDB" id="A0A926E5V2"/>
<keyword evidence="2 7" id="KW-0813">Transport</keyword>
<dbReference type="GO" id="GO:0005886">
    <property type="term" value="C:plasma membrane"/>
    <property type="evidence" value="ECO:0007669"/>
    <property type="project" value="UniProtKB-SubCell"/>
</dbReference>
<keyword evidence="10" id="KW-1185">Reference proteome</keyword>
<dbReference type="Proteomes" id="UP000610760">
    <property type="component" value="Unassembled WGS sequence"/>
</dbReference>
<dbReference type="SUPFAM" id="SSF161098">
    <property type="entry name" value="MetI-like"/>
    <property type="match status" value="1"/>
</dbReference>
<dbReference type="InterPro" id="IPR000515">
    <property type="entry name" value="MetI-like"/>
</dbReference>
<comment type="subcellular location">
    <subcellularLocation>
        <location evidence="1 7">Cell membrane</location>
        <topology evidence="1 7">Multi-pass membrane protein</topology>
    </subcellularLocation>
</comment>
<reference evidence="9" key="1">
    <citation type="submission" date="2020-08" db="EMBL/GenBank/DDBJ databases">
        <title>Genome public.</title>
        <authorList>
            <person name="Liu C."/>
            <person name="Sun Q."/>
        </authorList>
    </citation>
    <scope>NUCLEOTIDE SEQUENCE</scope>
    <source>
        <strain evidence="9">NSJ-33</strain>
    </source>
</reference>
<keyword evidence="4 7" id="KW-0812">Transmembrane</keyword>
<keyword evidence="5 7" id="KW-1133">Transmembrane helix</keyword>
<dbReference type="Gene3D" id="1.10.3720.10">
    <property type="entry name" value="MetI-like"/>
    <property type="match status" value="1"/>
</dbReference>
<dbReference type="InterPro" id="IPR035906">
    <property type="entry name" value="MetI-like_sf"/>
</dbReference>
<evidence type="ECO:0000256" key="3">
    <source>
        <dbReference type="ARBA" id="ARBA00022475"/>
    </source>
</evidence>
<evidence type="ECO:0000256" key="6">
    <source>
        <dbReference type="ARBA" id="ARBA00023136"/>
    </source>
</evidence>
<keyword evidence="6 7" id="KW-0472">Membrane</keyword>
<accession>A0A926E5V2</accession>
<dbReference type="PANTHER" id="PTHR43227">
    <property type="entry name" value="BLL4140 PROTEIN"/>
    <property type="match status" value="1"/>
</dbReference>
<dbReference type="CDD" id="cd06261">
    <property type="entry name" value="TM_PBP2"/>
    <property type="match status" value="1"/>
</dbReference>
<evidence type="ECO:0000256" key="1">
    <source>
        <dbReference type="ARBA" id="ARBA00004651"/>
    </source>
</evidence>
<dbReference type="GO" id="GO:0055085">
    <property type="term" value="P:transmembrane transport"/>
    <property type="evidence" value="ECO:0007669"/>
    <property type="project" value="InterPro"/>
</dbReference>
<proteinExistence type="inferred from homology"/>
<evidence type="ECO:0000256" key="7">
    <source>
        <dbReference type="RuleBase" id="RU363032"/>
    </source>
</evidence>